<keyword evidence="1" id="KW-0732">Signal</keyword>
<dbReference type="Proteomes" id="UP000234881">
    <property type="component" value="Unassembled WGS sequence"/>
</dbReference>
<evidence type="ECO:0000313" key="3">
    <source>
        <dbReference type="Proteomes" id="UP000234881"/>
    </source>
</evidence>
<organism evidence="2 3">
    <name type="scientific">Cohaesibacter celericrescens</name>
    <dbReference type="NCBI Taxonomy" id="2067669"/>
    <lineage>
        <taxon>Bacteria</taxon>
        <taxon>Pseudomonadati</taxon>
        <taxon>Pseudomonadota</taxon>
        <taxon>Alphaproteobacteria</taxon>
        <taxon>Hyphomicrobiales</taxon>
        <taxon>Cohaesibacteraceae</taxon>
    </lineage>
</organism>
<gene>
    <name evidence="2" type="ORF">C0081_16660</name>
</gene>
<reference evidence="2 3" key="1">
    <citation type="submission" date="2018-01" db="EMBL/GenBank/DDBJ databases">
        <title>The draft genome sequence of Cohaesibacter sp. H1304.</title>
        <authorList>
            <person name="Wang N.-N."/>
            <person name="Du Z.-J."/>
        </authorList>
    </citation>
    <scope>NUCLEOTIDE SEQUENCE [LARGE SCALE GENOMIC DNA]</scope>
    <source>
        <strain evidence="2 3">H1304</strain>
    </source>
</reference>
<feature type="signal peptide" evidence="1">
    <location>
        <begin position="1"/>
        <end position="20"/>
    </location>
</feature>
<accession>A0A2N5XNG9</accession>
<protein>
    <recommendedName>
        <fullName evidence="4">VCBS repeat-containing protein</fullName>
    </recommendedName>
</protein>
<dbReference type="AlphaFoldDB" id="A0A2N5XNG9"/>
<comment type="caution">
    <text evidence="2">The sequence shown here is derived from an EMBL/GenBank/DDBJ whole genome shotgun (WGS) entry which is preliminary data.</text>
</comment>
<keyword evidence="3" id="KW-1185">Reference proteome</keyword>
<proteinExistence type="predicted"/>
<sequence>MKYFIVAFSILLFAPTASYAGADVILPLLEAEPKVDAVIDSPAVQTANRSFELRLQGEQLPNESVNVSAYELDPFNETEELVLTQYSGEDGCCTDIVIFTNSLDGWKIVDFSWGMEEGTSAQDFILDLDGDGTSEVVIDKIYSIEDGHVSSKECSSFEMIGTDGSIKRCTGF</sequence>
<evidence type="ECO:0000256" key="1">
    <source>
        <dbReference type="SAM" id="SignalP"/>
    </source>
</evidence>
<dbReference type="RefSeq" id="WP_101534988.1">
    <property type="nucleotide sequence ID" value="NZ_PKUQ01000036.1"/>
</dbReference>
<evidence type="ECO:0008006" key="4">
    <source>
        <dbReference type="Google" id="ProtNLM"/>
    </source>
</evidence>
<name>A0A2N5XNG9_9HYPH</name>
<dbReference type="EMBL" id="PKUQ01000036">
    <property type="protein sequence ID" value="PLW76053.1"/>
    <property type="molecule type" value="Genomic_DNA"/>
</dbReference>
<feature type="chain" id="PRO_5014878898" description="VCBS repeat-containing protein" evidence="1">
    <location>
        <begin position="21"/>
        <end position="172"/>
    </location>
</feature>
<evidence type="ECO:0000313" key="2">
    <source>
        <dbReference type="EMBL" id="PLW76053.1"/>
    </source>
</evidence>